<evidence type="ECO:0000313" key="4">
    <source>
        <dbReference type="Proteomes" id="UP000199516"/>
    </source>
</evidence>
<dbReference type="AlphaFoldDB" id="A0A1I2B6S4"/>
<dbReference type="InterPro" id="IPR029149">
    <property type="entry name" value="Creatin/AminoP/Spt16_N"/>
</dbReference>
<evidence type="ECO:0000313" key="3">
    <source>
        <dbReference type="EMBL" id="SFE51851.1"/>
    </source>
</evidence>
<dbReference type="CDD" id="cd01066">
    <property type="entry name" value="APP_MetAP"/>
    <property type="match status" value="1"/>
</dbReference>
<dbReference type="RefSeq" id="WP_091658229.1">
    <property type="nucleotide sequence ID" value="NZ_FONT01000002.1"/>
</dbReference>
<reference evidence="3 4" key="1">
    <citation type="submission" date="2016-10" db="EMBL/GenBank/DDBJ databases">
        <authorList>
            <person name="de Groot N.N."/>
        </authorList>
    </citation>
    <scope>NUCLEOTIDE SEQUENCE [LARGE SCALE GENOMIC DNA]</scope>
    <source>
        <strain evidence="3 4">DSM 23995</strain>
    </source>
</reference>
<dbReference type="STRING" id="930128.SAMN05192532_102120"/>
<dbReference type="InterPro" id="IPR000587">
    <property type="entry name" value="Creatinase_N"/>
</dbReference>
<dbReference type="SUPFAM" id="SSF55920">
    <property type="entry name" value="Creatinase/aminopeptidase"/>
    <property type="match status" value="1"/>
</dbReference>
<evidence type="ECO:0000259" key="2">
    <source>
        <dbReference type="Pfam" id="PF01321"/>
    </source>
</evidence>
<dbReference type="Pfam" id="PF01321">
    <property type="entry name" value="Creatinase_N"/>
    <property type="match status" value="1"/>
</dbReference>
<dbReference type="Gene3D" id="3.40.350.10">
    <property type="entry name" value="Creatinase/prolidase N-terminal domain"/>
    <property type="match status" value="1"/>
</dbReference>
<dbReference type="InterPro" id="IPR036005">
    <property type="entry name" value="Creatinase/aminopeptidase-like"/>
</dbReference>
<gene>
    <name evidence="3" type="ORF">SAMN05192532_102120</name>
</gene>
<dbReference type="SUPFAM" id="SSF53092">
    <property type="entry name" value="Creatinase/prolidase N-terminal domain"/>
    <property type="match status" value="1"/>
</dbReference>
<keyword evidence="4" id="KW-1185">Reference proteome</keyword>
<accession>A0A1I2B6S4</accession>
<dbReference type="Proteomes" id="UP000199516">
    <property type="component" value="Unassembled WGS sequence"/>
</dbReference>
<feature type="domain" description="Creatinase N-terminal" evidence="2">
    <location>
        <begin position="20"/>
        <end position="159"/>
    </location>
</feature>
<dbReference type="InterPro" id="IPR050659">
    <property type="entry name" value="Peptidase_M24B"/>
</dbReference>
<dbReference type="EMBL" id="FONT01000002">
    <property type="protein sequence ID" value="SFE51851.1"/>
    <property type="molecule type" value="Genomic_DNA"/>
</dbReference>
<dbReference type="InterPro" id="IPR000994">
    <property type="entry name" value="Pept_M24"/>
</dbReference>
<dbReference type="Gene3D" id="3.90.230.10">
    <property type="entry name" value="Creatinase/methionine aminopeptidase superfamily"/>
    <property type="match status" value="1"/>
</dbReference>
<dbReference type="PANTHER" id="PTHR46112">
    <property type="entry name" value="AMINOPEPTIDASE"/>
    <property type="match status" value="1"/>
</dbReference>
<sequence>MVSEIIHKDLPFELVEYQNRLKKLKKEMASEGVDYLLVNDPVDLNYLLGYRSWGFTFLDWQVLIISLDYEPILVTRKLESTNFKYQTWIENMVTFSDEEDPMDRTIEVLTQRGVVNKRIALSFHSWFINANQFLALKDKLPNDVEIVDGTNITIKCRLIKSSREVTYIRQAADITSKVMNQIKEISNVYPTENDIAQRIMNDLISSGSEFPATPPFIGVGKRSTYGHPTWENYKTSKGDVVFLEFSGCTYRYHAPIMRTLSIGEPSNQAKRFEETSRGVINTIIDSIQPGMKVEDIDRICKEYLSSKNMNQYFHNRIGYSVGIGFTKWMDGMSIKKGVDMELQENMVFHIIPFITDFEISVAISETILINKNGAEKLTNAPQEIFVLDNE</sequence>
<dbReference type="Pfam" id="PF00557">
    <property type="entry name" value="Peptidase_M24"/>
    <property type="match status" value="1"/>
</dbReference>
<proteinExistence type="predicted"/>
<dbReference type="PANTHER" id="PTHR46112:SF2">
    <property type="entry name" value="XAA-PRO AMINOPEPTIDASE P-RELATED"/>
    <property type="match status" value="1"/>
</dbReference>
<protein>
    <submittedName>
        <fullName evidence="3">Xaa-Pro dipeptidase</fullName>
    </submittedName>
</protein>
<dbReference type="OrthoDB" id="9806388at2"/>
<evidence type="ECO:0000259" key="1">
    <source>
        <dbReference type="Pfam" id="PF00557"/>
    </source>
</evidence>
<name>A0A1I2B6S4_9BACI</name>
<organism evidence="3 4">
    <name type="scientific">Alteribacillus iranensis</name>
    <dbReference type="NCBI Taxonomy" id="930128"/>
    <lineage>
        <taxon>Bacteria</taxon>
        <taxon>Bacillati</taxon>
        <taxon>Bacillota</taxon>
        <taxon>Bacilli</taxon>
        <taxon>Bacillales</taxon>
        <taxon>Bacillaceae</taxon>
        <taxon>Alteribacillus</taxon>
    </lineage>
</organism>
<feature type="domain" description="Peptidase M24" evidence="1">
    <location>
        <begin position="167"/>
        <end position="370"/>
    </location>
</feature>